<dbReference type="AlphaFoldDB" id="A0A419ETU2"/>
<keyword evidence="1" id="KW-0812">Transmembrane</keyword>
<protein>
    <submittedName>
        <fullName evidence="2">Uncharacterized protein</fullName>
    </submittedName>
</protein>
<accession>A0A419ETU2</accession>
<dbReference type="EMBL" id="QZKI01000104">
    <property type="protein sequence ID" value="RJP67382.1"/>
    <property type="molecule type" value="Genomic_DNA"/>
</dbReference>
<feature type="transmembrane region" description="Helical" evidence="1">
    <location>
        <begin position="77"/>
        <end position="102"/>
    </location>
</feature>
<keyword evidence="1" id="KW-1133">Transmembrane helix</keyword>
<feature type="transmembrane region" description="Helical" evidence="1">
    <location>
        <begin position="38"/>
        <end position="65"/>
    </location>
</feature>
<reference evidence="2 3" key="1">
    <citation type="journal article" date="2017" name="ISME J.">
        <title>Energy and carbon metabolisms in a deep terrestrial subsurface fluid microbial community.</title>
        <authorList>
            <person name="Momper L."/>
            <person name="Jungbluth S.P."/>
            <person name="Lee M.D."/>
            <person name="Amend J.P."/>
        </authorList>
    </citation>
    <scope>NUCLEOTIDE SEQUENCE [LARGE SCALE GENOMIC DNA]</scope>
    <source>
        <strain evidence="2">SURF_17</strain>
    </source>
</reference>
<keyword evidence="1" id="KW-0472">Membrane</keyword>
<gene>
    <name evidence="2" type="ORF">C4532_14540</name>
</gene>
<evidence type="ECO:0000256" key="1">
    <source>
        <dbReference type="SAM" id="Phobius"/>
    </source>
</evidence>
<organism evidence="2 3">
    <name type="scientific">Candidatus Abyssobacteria bacterium SURF_17</name>
    <dbReference type="NCBI Taxonomy" id="2093361"/>
    <lineage>
        <taxon>Bacteria</taxon>
        <taxon>Pseudomonadati</taxon>
        <taxon>Candidatus Hydrogenedentota</taxon>
        <taxon>Candidatus Abyssobacteria</taxon>
    </lineage>
</organism>
<comment type="caution">
    <text evidence="2">The sequence shown here is derived from an EMBL/GenBank/DDBJ whole genome shotgun (WGS) entry which is preliminary data.</text>
</comment>
<evidence type="ECO:0000313" key="2">
    <source>
        <dbReference type="EMBL" id="RJP67382.1"/>
    </source>
</evidence>
<evidence type="ECO:0000313" key="3">
    <source>
        <dbReference type="Proteomes" id="UP000285961"/>
    </source>
</evidence>
<feature type="transmembrane region" description="Helical" evidence="1">
    <location>
        <begin position="122"/>
        <end position="146"/>
    </location>
</feature>
<proteinExistence type="predicted"/>
<feature type="transmembrane region" description="Helical" evidence="1">
    <location>
        <begin position="7"/>
        <end position="26"/>
    </location>
</feature>
<name>A0A419ETU2_9BACT</name>
<dbReference type="Proteomes" id="UP000285961">
    <property type="component" value="Unassembled WGS sequence"/>
</dbReference>
<sequence>MKIWAHKYLLSPPGGILLVMTFWWLLPLFIRDVFRFPIYLYVTSFNLYFLMFAQTSIMSFAANLLNIKLSYWGKIGYWIKYIISCSLYSVNIFLSLFVIDFFHFRIRGVIEFFGTDPEGSIVLYFIPTVPFYWLIGFLLCFLLTLYRLYRKIANPDEQT</sequence>